<gene>
    <name evidence="9" type="ORF">LANO_0A01156G</name>
</gene>
<sequence length="1378" mass="159816">MPSKYLLTPPESLHSLTTDSRKSIYPDFDPWRHTPIEDKIFLNFVSKGYYNSARVNFESISSRSSLQESLPAVSGLLADQLSQVVCIREDQVNKISAKSQDLKTAHAASTDLCGPGFLLPKRVTLTDHKRELWLQEISSPHSSLAETVKTIPHGLKRRQLLEQCCLKQIPVPRAIWLIKCCYTLEWKTLVNKQSFQERDEASTKLLKEWSDTMAHILEKLVFEMTQFYNEPVKLKNWRQRIAYYLKLLGNCYSLGLIEKDVFHHWLVDFVGKIENFECLPMTLHILTVFWTGIFPKSQEHNSPQQLFQINKMTEALIYKYYMVSTSKSMINDEQYLINDVKKNNKLSMIISSRLKDLIVKIFEEQPMEAFVFPSSNWEIYKNCLYKILQVDGPRDGSKRTTETSKKLELIVYRNDSLKFNTILHEADEDRSVSNNEQFNDLESIFIPKKILKLRHIDYNLTKLLDGNSAGDDWMNFADQKLTRVDQLIQMILWAVHPSRIHHYEASQLVAKLFLLKINIKSGLMEYSLEDKVWALIFVFAKIKTEDLKLVVNLPRLHQLLNVFIGYGLLKVPTYIRKLISSGVLYLPESGDKFFHCDLLINLKISPVMKSQYNMVLRNVIDANPQYYEDFNYDRLMESLEQAKACLSEGKFDFVIRVPYCIKLMASEWYLNHICSTVNGVLTPVTKKDVIEKLKVFCINLEVYHQFYKWVEFIVYHKLLEDLEALECLVDILIYYDKLFSLLINDHILLMKTILHLYSDKLLTDSPESQSLILLSEFWHFFMSKFPLALEIDIDLQTKLLEANEFEKAKIEKVLKQKPGTDEFITNYERHTAHTLQNDNDDAFNFPSIFQPNLKILLTSVVEDEIRCARKMMRVLMIMNLSEYNKFMSIFLKRKTASDEDLARLVSLKILSLTLIQKVLGEYSLVTLLNTVFYEHGMAFELQKRSFTRHNISTVMNAFCDTSPNDYKELLSVLVEYCSFRSAQEHALKIFDSMETRGDNSLHSFAEELLTFGVGESNFAGLQNPLTNKKSAHVINDDGDMTDDEVDVIDLYSRLDFTNLWIFQILTCHYLRQSQGSVESRQSQARFVLDSIRMTNFDLTASKLFDKVTNADVLQQTLQTLEVDFLRGGAEQDSEQNSEQNSQYHTIIETIINISRRLNKVLAGNIPISDESFNLLQTCCREFALKDSNDLSSFEFRLDVFLKILIVHQKFIIREGLQNSRLLLENNGEFLRMLCLLFHKIGFSLKLKLLLYDVLASLKSFVVYSSTGKTSQLSFKGQLKVPQELLDLPPFKITSFMPDSALSSAESSVALGIENMASNKMIEKPTFFIYNKKMERFETKLIVRPFHVLNNFREEGSDFNNTPLNMCLFNACFDRRNPT</sequence>
<protein>
    <recommendedName>
        <fullName evidence="3">Mediator of RNA polymerase II transcription subunit 12</fullName>
    </recommendedName>
    <alternativeName>
        <fullName evidence="7">Mediator complex subunit 12</fullName>
    </alternativeName>
</protein>
<dbReference type="GO" id="GO:0016592">
    <property type="term" value="C:mediator complex"/>
    <property type="evidence" value="ECO:0007669"/>
    <property type="project" value="InterPro"/>
</dbReference>
<proteinExistence type="inferred from homology"/>
<evidence type="ECO:0000256" key="7">
    <source>
        <dbReference type="ARBA" id="ARBA00032010"/>
    </source>
</evidence>
<dbReference type="Proteomes" id="UP000189911">
    <property type="component" value="Chromosome A"/>
</dbReference>
<comment type="similarity">
    <text evidence="2">Belongs to the Mediator complex subunit 12 family.</text>
</comment>
<evidence type="ECO:0000256" key="1">
    <source>
        <dbReference type="ARBA" id="ARBA00004123"/>
    </source>
</evidence>
<evidence type="ECO:0000259" key="8">
    <source>
        <dbReference type="SMART" id="SM01281"/>
    </source>
</evidence>
<dbReference type="SMART" id="SM01281">
    <property type="entry name" value="Med12"/>
    <property type="match status" value="1"/>
</dbReference>
<keyword evidence="10" id="KW-1185">Reference proteome</keyword>
<keyword evidence="6" id="KW-0539">Nucleus</keyword>
<name>A0A1G4IM76_9SACH</name>
<dbReference type="EMBL" id="LT598449">
    <property type="protein sequence ID" value="SCU77744.1"/>
    <property type="molecule type" value="Genomic_DNA"/>
</dbReference>
<evidence type="ECO:0000256" key="3">
    <source>
        <dbReference type="ARBA" id="ARBA00019622"/>
    </source>
</evidence>
<comment type="subcellular location">
    <subcellularLocation>
        <location evidence="1">Nucleus</location>
    </subcellularLocation>
</comment>
<dbReference type="PANTHER" id="PTHR46567">
    <property type="entry name" value="MEDIATOR OF RNA POLYMERASE II TRANSCRIPTION SUBUNIT 12"/>
    <property type="match status" value="1"/>
</dbReference>
<organism evidence="9 10">
    <name type="scientific">Lachancea nothofagi CBS 11611</name>
    <dbReference type="NCBI Taxonomy" id="1266666"/>
    <lineage>
        <taxon>Eukaryota</taxon>
        <taxon>Fungi</taxon>
        <taxon>Dikarya</taxon>
        <taxon>Ascomycota</taxon>
        <taxon>Saccharomycotina</taxon>
        <taxon>Saccharomycetes</taxon>
        <taxon>Saccharomycetales</taxon>
        <taxon>Saccharomycetaceae</taxon>
        <taxon>Lachancea</taxon>
    </lineage>
</organism>
<evidence type="ECO:0000256" key="6">
    <source>
        <dbReference type="ARBA" id="ARBA00023242"/>
    </source>
</evidence>
<dbReference type="InterPro" id="IPR019035">
    <property type="entry name" value="Mediator_Med12"/>
</dbReference>
<accession>A0A1G4IM76</accession>
<feature type="domain" description="Mediator complex subunit Med12" evidence="8">
    <location>
        <begin position="116"/>
        <end position="179"/>
    </location>
</feature>
<reference evidence="10" key="1">
    <citation type="submission" date="2016-03" db="EMBL/GenBank/DDBJ databases">
        <authorList>
            <person name="Devillers Hugo."/>
        </authorList>
    </citation>
    <scope>NUCLEOTIDE SEQUENCE [LARGE SCALE GENOMIC DNA]</scope>
</reference>
<dbReference type="Pfam" id="PF09497">
    <property type="entry name" value="Med12"/>
    <property type="match status" value="1"/>
</dbReference>
<dbReference type="GO" id="GO:0006357">
    <property type="term" value="P:regulation of transcription by RNA polymerase II"/>
    <property type="evidence" value="ECO:0007669"/>
    <property type="project" value="InterPro"/>
</dbReference>
<keyword evidence="4" id="KW-0805">Transcription regulation</keyword>
<dbReference type="GO" id="GO:0003712">
    <property type="term" value="F:transcription coregulator activity"/>
    <property type="evidence" value="ECO:0007669"/>
    <property type="project" value="InterPro"/>
</dbReference>
<keyword evidence="5" id="KW-0804">Transcription</keyword>
<evidence type="ECO:0000256" key="2">
    <source>
        <dbReference type="ARBA" id="ARBA00010289"/>
    </source>
</evidence>
<evidence type="ECO:0000256" key="5">
    <source>
        <dbReference type="ARBA" id="ARBA00023163"/>
    </source>
</evidence>
<evidence type="ECO:0000313" key="9">
    <source>
        <dbReference type="EMBL" id="SCU77744.1"/>
    </source>
</evidence>
<dbReference type="PANTHER" id="PTHR46567:SF1">
    <property type="entry name" value="MEDIATOR OF RNA POLYMERASE II TRANSCRIPTION SUBUNIT 12"/>
    <property type="match status" value="1"/>
</dbReference>
<evidence type="ECO:0000256" key="4">
    <source>
        <dbReference type="ARBA" id="ARBA00023015"/>
    </source>
</evidence>
<evidence type="ECO:0000313" key="10">
    <source>
        <dbReference type="Proteomes" id="UP000189911"/>
    </source>
</evidence>
<dbReference type="OrthoDB" id="20828at2759"/>